<dbReference type="AlphaFoldDB" id="A0A9X2BVD4"/>
<dbReference type="Proteomes" id="UP001139516">
    <property type="component" value="Unassembled WGS sequence"/>
</dbReference>
<feature type="region of interest" description="Disordered" evidence="2">
    <location>
        <begin position="207"/>
        <end position="232"/>
    </location>
</feature>
<feature type="compositionally biased region" description="Basic and acidic residues" evidence="2">
    <location>
        <begin position="207"/>
        <end position="223"/>
    </location>
</feature>
<keyword evidence="3" id="KW-0732">Signal</keyword>
<sequence>MPRAPLLGPAALALATLLGPAPARAQIPVTDAGANMQLVQQVAYALQTVRQLEAQYQQLRSTYAAIAHTNSVTGLAGQLGGLANTLPGAGQVQGLMGGNASLGGLTSALMGQNRVYAPQGTDWTAQEMQRRAQATANVQAIAYQQMQATEGRIAGLRQLEAEIDGQPDLQAVSALNGRIASEQTFLAAQQQQLLQLQILQRAQDQVDAQRAEERQRQSAEQWRDSLPALGDE</sequence>
<keyword evidence="5" id="KW-1185">Reference proteome</keyword>
<dbReference type="Gene3D" id="1.20.58.430">
    <property type="entry name" value="Type IV secretion system, VirB5-domain"/>
    <property type="match status" value="1"/>
</dbReference>
<protein>
    <submittedName>
        <fullName evidence="4">Type IV secretion system protein</fullName>
    </submittedName>
</protein>
<feature type="chain" id="PRO_5040850678" evidence="3">
    <location>
        <begin position="26"/>
        <end position="232"/>
    </location>
</feature>
<evidence type="ECO:0000256" key="3">
    <source>
        <dbReference type="SAM" id="SignalP"/>
    </source>
</evidence>
<dbReference type="SUPFAM" id="SSF101082">
    <property type="entry name" value="Typo IV secretion system protein TraC"/>
    <property type="match status" value="1"/>
</dbReference>
<dbReference type="EMBL" id="JALPRX010000089">
    <property type="protein sequence ID" value="MCK8786567.1"/>
    <property type="molecule type" value="Genomic_DNA"/>
</dbReference>
<name>A0A9X2BVD4_9PROT</name>
<feature type="signal peptide" evidence="3">
    <location>
        <begin position="1"/>
        <end position="25"/>
    </location>
</feature>
<organism evidence="4 5">
    <name type="scientific">Roseomonas acroporae</name>
    <dbReference type="NCBI Taxonomy" id="2937791"/>
    <lineage>
        <taxon>Bacteria</taxon>
        <taxon>Pseudomonadati</taxon>
        <taxon>Pseudomonadota</taxon>
        <taxon>Alphaproteobacteria</taxon>
        <taxon>Acetobacterales</taxon>
        <taxon>Roseomonadaceae</taxon>
        <taxon>Roseomonas</taxon>
    </lineage>
</organism>
<evidence type="ECO:0000256" key="2">
    <source>
        <dbReference type="SAM" id="MobiDB-lite"/>
    </source>
</evidence>
<dbReference type="Pfam" id="PF07996">
    <property type="entry name" value="T4SS"/>
    <property type="match status" value="1"/>
</dbReference>
<reference evidence="4" key="1">
    <citation type="submission" date="2022-04" db="EMBL/GenBank/DDBJ databases">
        <title>Roseomonas acroporae sp. nov., isolated from coral Acropora digitifera.</title>
        <authorList>
            <person name="Sun H."/>
        </authorList>
    </citation>
    <scope>NUCLEOTIDE SEQUENCE</scope>
    <source>
        <strain evidence="4">NAR14</strain>
    </source>
</reference>
<accession>A0A9X2BVD4</accession>
<feature type="coiled-coil region" evidence="1">
    <location>
        <begin position="42"/>
        <end position="69"/>
    </location>
</feature>
<keyword evidence="1" id="KW-0175">Coiled coil</keyword>
<evidence type="ECO:0000256" key="1">
    <source>
        <dbReference type="SAM" id="Coils"/>
    </source>
</evidence>
<dbReference type="RefSeq" id="WP_248668681.1">
    <property type="nucleotide sequence ID" value="NZ_JALPRX010000089.1"/>
</dbReference>
<gene>
    <name evidence="4" type="ORF">M0638_19515</name>
</gene>
<proteinExistence type="predicted"/>
<dbReference type="InterPro" id="IPR023220">
    <property type="entry name" value="T4SS_VirB5-domain"/>
</dbReference>
<evidence type="ECO:0000313" key="4">
    <source>
        <dbReference type="EMBL" id="MCK8786567.1"/>
    </source>
</evidence>
<comment type="caution">
    <text evidence="4">The sequence shown here is derived from an EMBL/GenBank/DDBJ whole genome shotgun (WGS) entry which is preliminary data.</text>
</comment>
<dbReference type="InterPro" id="IPR014158">
    <property type="entry name" value="T4SS_VirB5"/>
</dbReference>
<evidence type="ECO:0000313" key="5">
    <source>
        <dbReference type="Proteomes" id="UP001139516"/>
    </source>
</evidence>